<proteinExistence type="predicted"/>
<name>A0A7J7JEU2_BUGNE</name>
<dbReference type="Gene3D" id="3.40.50.300">
    <property type="entry name" value="P-loop containing nucleotide triphosphate hydrolases"/>
    <property type="match status" value="1"/>
</dbReference>
<comment type="caution">
    <text evidence="1">The sequence shown here is derived from an EMBL/GenBank/DDBJ whole genome shotgun (WGS) entry which is preliminary data.</text>
</comment>
<organism evidence="1 2">
    <name type="scientific">Bugula neritina</name>
    <name type="common">Brown bryozoan</name>
    <name type="synonym">Sertularia neritina</name>
    <dbReference type="NCBI Taxonomy" id="10212"/>
    <lineage>
        <taxon>Eukaryota</taxon>
        <taxon>Metazoa</taxon>
        <taxon>Spiralia</taxon>
        <taxon>Lophotrochozoa</taxon>
        <taxon>Bryozoa</taxon>
        <taxon>Gymnolaemata</taxon>
        <taxon>Cheilostomatida</taxon>
        <taxon>Flustrina</taxon>
        <taxon>Buguloidea</taxon>
        <taxon>Bugulidae</taxon>
        <taxon>Bugula</taxon>
    </lineage>
</organism>
<keyword evidence="2" id="KW-1185">Reference proteome</keyword>
<sequence length="132" mass="15672">MTLTNTLNNIVFFISHYINSWINYAKLKLGLINEKHGIMGYFQYEGLPLSSTIHNEDVMKSIKDYDDFKPDDVILVTYPKTGACCFFFTLFLLSCQKTNLYFICDHYLNNNSLDFNLYFRNTFYCWNNDIYI</sequence>
<evidence type="ECO:0000313" key="2">
    <source>
        <dbReference type="Proteomes" id="UP000593567"/>
    </source>
</evidence>
<reference evidence="1" key="1">
    <citation type="submission" date="2020-06" db="EMBL/GenBank/DDBJ databases">
        <title>Draft genome of Bugula neritina, a colonial animal packing powerful symbionts and potential medicines.</title>
        <authorList>
            <person name="Rayko M."/>
        </authorList>
    </citation>
    <scope>NUCLEOTIDE SEQUENCE [LARGE SCALE GENOMIC DNA]</scope>
    <source>
        <strain evidence="1">Kwan_BN1</strain>
    </source>
</reference>
<dbReference type="EMBL" id="VXIV02002553">
    <property type="protein sequence ID" value="KAF6024645.1"/>
    <property type="molecule type" value="Genomic_DNA"/>
</dbReference>
<gene>
    <name evidence="1" type="ORF">EB796_017038</name>
</gene>
<dbReference type="AlphaFoldDB" id="A0A7J7JEU2"/>
<dbReference type="InterPro" id="IPR027417">
    <property type="entry name" value="P-loop_NTPase"/>
</dbReference>
<protein>
    <submittedName>
        <fullName evidence="1">Uncharacterized protein</fullName>
    </submittedName>
</protein>
<accession>A0A7J7JEU2</accession>
<dbReference type="Proteomes" id="UP000593567">
    <property type="component" value="Unassembled WGS sequence"/>
</dbReference>
<evidence type="ECO:0000313" key="1">
    <source>
        <dbReference type="EMBL" id="KAF6024645.1"/>
    </source>
</evidence>